<reference evidence="2 3" key="1">
    <citation type="submission" date="2017-02" db="EMBL/GenBank/DDBJ databases">
        <authorList>
            <person name="Peterson S.W."/>
        </authorList>
    </citation>
    <scope>NUCLEOTIDE SEQUENCE [LARGE SCALE GENOMIC DNA]</scope>
    <source>
        <strain evidence="2 3">3F5N</strain>
    </source>
</reference>
<dbReference type="InterPro" id="IPR036465">
    <property type="entry name" value="vWFA_dom_sf"/>
</dbReference>
<evidence type="ECO:0000313" key="2">
    <source>
        <dbReference type="EMBL" id="SJM66849.1"/>
    </source>
</evidence>
<dbReference type="EMBL" id="FUIE01000065">
    <property type="protein sequence ID" value="SJM66849.1"/>
    <property type="molecule type" value="Genomic_DNA"/>
</dbReference>
<dbReference type="RefSeq" id="WP_087141266.1">
    <property type="nucleotide sequence ID" value="NZ_FUIE01000065.1"/>
</dbReference>
<evidence type="ECO:0000259" key="1">
    <source>
        <dbReference type="Pfam" id="PF01882"/>
    </source>
</evidence>
<dbReference type="PANTHER" id="PTHR33608:SF3">
    <property type="entry name" value="SLR2013 PROTEIN"/>
    <property type="match status" value="1"/>
</dbReference>
<accession>A0A1R4GFC7</accession>
<sequence>MIYPSRRAVTVLAAGAPVALLAGVLTPVGWLAGPVWIAGVTALFALDALLTGSRSGLTLDAPEPVRAAVGRPGLVGLTARFAPQGRAPHQVEAALSGEAKLGVDDTPRQAGVRDHIAVLAFPFTPERRGDAALHELWVRWRGPMGLTWKQKTFRLDLSAPVLTDLQWVRDQAVRLFARDALFGSKAQLDIGEGAEFQALRDYQPGMDRRAIDWKQSARHAALLAKEFRTERNHNVIMALDCGRAACEPVGGMPRVDRFIHAALLLSYACLRSGDRAGLFAFDSRPRLSTGAVGGMNAFRTLQTVVGRVDYSTHETNYTLALATLSGQLQRRSLIVVFTDFTDSTAAELMIESLGRLLKRHLVLFVVLRDEELEGLAAAAPETAEDVSRAVVAASLLRERETVISRLRRMGAHIVDAPADQVGPEAVNAYLDLKRRDLL</sequence>
<dbReference type="SUPFAM" id="SSF53300">
    <property type="entry name" value="vWA-like"/>
    <property type="match status" value="1"/>
</dbReference>
<dbReference type="AlphaFoldDB" id="A0A1R4GFC7"/>
<dbReference type="PANTHER" id="PTHR33608">
    <property type="entry name" value="BLL2464 PROTEIN"/>
    <property type="match status" value="1"/>
</dbReference>
<dbReference type="InterPro" id="IPR002881">
    <property type="entry name" value="DUF58"/>
</dbReference>
<dbReference type="Proteomes" id="UP000195766">
    <property type="component" value="Unassembled WGS sequence"/>
</dbReference>
<protein>
    <submittedName>
        <fullName evidence="2">Cell division protein DivIC (FtsB), stabilizes FtsL against RasP cleavage</fullName>
    </submittedName>
</protein>
<organism evidence="2 3">
    <name type="scientific">Brevundimonas diminuta 3F5N</name>
    <dbReference type="NCBI Taxonomy" id="1255603"/>
    <lineage>
        <taxon>Bacteria</taxon>
        <taxon>Pseudomonadati</taxon>
        <taxon>Pseudomonadota</taxon>
        <taxon>Alphaproteobacteria</taxon>
        <taxon>Caulobacterales</taxon>
        <taxon>Caulobacteraceae</taxon>
        <taxon>Brevundimonas</taxon>
    </lineage>
</organism>
<name>A0A1R4GFC7_BREDI</name>
<feature type="domain" description="DUF58" evidence="1">
    <location>
        <begin position="199"/>
        <end position="375"/>
    </location>
</feature>
<dbReference type="GO" id="GO:0051301">
    <property type="term" value="P:cell division"/>
    <property type="evidence" value="ECO:0007669"/>
    <property type="project" value="UniProtKB-KW"/>
</dbReference>
<dbReference type="Pfam" id="PF01882">
    <property type="entry name" value="DUF58"/>
    <property type="match status" value="1"/>
</dbReference>
<keyword evidence="2" id="KW-0132">Cell division</keyword>
<gene>
    <name evidence="2" type="ORF">FM111_12285</name>
</gene>
<proteinExistence type="predicted"/>
<evidence type="ECO:0000313" key="3">
    <source>
        <dbReference type="Proteomes" id="UP000195766"/>
    </source>
</evidence>
<keyword evidence="2" id="KW-0131">Cell cycle</keyword>
<dbReference type="OrthoDB" id="9776116at2"/>